<dbReference type="EMBL" id="MK580972">
    <property type="protein sequence ID" value="QBP06297.1"/>
    <property type="molecule type" value="Genomic_DNA"/>
</dbReference>
<accession>A0A482IEJ2</accession>
<sequence>MDGTSVLIAEQIVQILLEKREELLMAPQHKHCVSCGGSTITMVYKSPAAYHVARLLDEYQKQDHPTQ</sequence>
<dbReference type="KEGG" id="vg:55614771"/>
<dbReference type="RefSeq" id="YP_009844447.1">
    <property type="nucleotide sequence ID" value="NC_048755.1"/>
</dbReference>
<reference evidence="1 2" key="1">
    <citation type="submission" date="2019-02" db="EMBL/GenBank/DDBJ databases">
        <authorList>
            <person name="He Y."/>
            <person name="Shi H."/>
            <person name="Li J."/>
            <person name="Sun Y."/>
        </authorList>
    </citation>
    <scope>NUCLEOTIDE SEQUENCE [LARGE SCALE GENOMIC DNA]</scope>
</reference>
<organism evidence="1 2">
    <name type="scientific">Stenotrophomonas phage YB07</name>
    <dbReference type="NCBI Taxonomy" id="2555548"/>
    <lineage>
        <taxon>Viruses</taxon>
        <taxon>Duplodnaviria</taxon>
        <taxon>Heunggongvirae</taxon>
        <taxon>Uroviricota</taxon>
        <taxon>Caudoviricetes</taxon>
        <taxon>Menderavirus</taxon>
        <taxon>Menderavirus IMESM1</taxon>
    </lineage>
</organism>
<dbReference type="GeneID" id="55614771"/>
<proteinExistence type="predicted"/>
<evidence type="ECO:0000313" key="1">
    <source>
        <dbReference type="EMBL" id="QBP06297.1"/>
    </source>
</evidence>
<name>A0A482IEJ2_9CAUD</name>
<protein>
    <submittedName>
        <fullName evidence="1">Uncharacterized protein</fullName>
    </submittedName>
</protein>
<evidence type="ECO:0000313" key="2">
    <source>
        <dbReference type="Proteomes" id="UP000294655"/>
    </source>
</evidence>
<dbReference type="Proteomes" id="UP000294655">
    <property type="component" value="Segment"/>
</dbReference>